<evidence type="ECO:0000259" key="11">
    <source>
        <dbReference type="PROSITE" id="PS51283"/>
    </source>
</evidence>
<accession>A0A1V8SFR9</accession>
<feature type="compositionally biased region" description="Acidic residues" evidence="8">
    <location>
        <begin position="2314"/>
        <end position="2324"/>
    </location>
</feature>
<keyword evidence="6" id="KW-0378">Hydrolase</keyword>
<feature type="compositionally biased region" description="Acidic residues" evidence="8">
    <location>
        <begin position="2343"/>
        <end position="2356"/>
    </location>
</feature>
<dbReference type="Proteomes" id="UP000192596">
    <property type="component" value="Unassembled WGS sequence"/>
</dbReference>
<dbReference type="Gene3D" id="3.30.2230.10">
    <property type="entry name" value="DUSP-like"/>
    <property type="match status" value="1"/>
</dbReference>
<feature type="compositionally biased region" description="Polar residues" evidence="8">
    <location>
        <begin position="2328"/>
        <end position="2340"/>
    </location>
</feature>
<dbReference type="Pfam" id="PF00443">
    <property type="entry name" value="UCH"/>
    <property type="match status" value="1"/>
</dbReference>
<feature type="region of interest" description="Disordered" evidence="8">
    <location>
        <begin position="2647"/>
        <end position="2683"/>
    </location>
</feature>
<dbReference type="PROSITE" id="PS51283">
    <property type="entry name" value="DUSP"/>
    <property type="match status" value="1"/>
</dbReference>
<dbReference type="CDD" id="cd02257">
    <property type="entry name" value="Peptidase_C19"/>
    <property type="match status" value="1"/>
</dbReference>
<dbReference type="InterPro" id="IPR006615">
    <property type="entry name" value="Pept_C19_DUSP"/>
</dbReference>
<evidence type="ECO:0000256" key="4">
    <source>
        <dbReference type="ARBA" id="ARBA00022670"/>
    </source>
</evidence>
<gene>
    <name evidence="12" type="ORF">B0A48_16281</name>
</gene>
<evidence type="ECO:0000256" key="7">
    <source>
        <dbReference type="ARBA" id="ARBA00022807"/>
    </source>
</evidence>
<evidence type="ECO:0000256" key="6">
    <source>
        <dbReference type="ARBA" id="ARBA00022801"/>
    </source>
</evidence>
<dbReference type="EC" id="3.4.19.12" evidence="3"/>
<comment type="caution">
    <text evidence="12">The sequence shown here is derived from an EMBL/GenBank/DDBJ whole genome shotgun (WGS) entry which is preliminary data.</text>
</comment>
<dbReference type="InterPro" id="IPR054293">
    <property type="entry name" value="DUF7029"/>
</dbReference>
<feature type="compositionally biased region" description="Acidic residues" evidence="8">
    <location>
        <begin position="2664"/>
        <end position="2673"/>
    </location>
</feature>
<feature type="compositionally biased region" description="Basic residues" evidence="8">
    <location>
        <begin position="2374"/>
        <end position="2396"/>
    </location>
</feature>
<organism evidence="12 13">
    <name type="scientific">Cryoendolithus antarcticus</name>
    <dbReference type="NCBI Taxonomy" id="1507870"/>
    <lineage>
        <taxon>Eukaryota</taxon>
        <taxon>Fungi</taxon>
        <taxon>Dikarya</taxon>
        <taxon>Ascomycota</taxon>
        <taxon>Pezizomycotina</taxon>
        <taxon>Dothideomycetes</taxon>
        <taxon>Dothideomycetidae</taxon>
        <taxon>Cladosporiales</taxon>
        <taxon>Cladosporiaceae</taxon>
        <taxon>Cryoendolithus</taxon>
    </lineage>
</organism>
<dbReference type="InterPro" id="IPR013783">
    <property type="entry name" value="Ig-like_fold"/>
</dbReference>
<evidence type="ECO:0000256" key="3">
    <source>
        <dbReference type="ARBA" id="ARBA00012759"/>
    </source>
</evidence>
<feature type="domain" description="USP" evidence="10">
    <location>
        <begin position="1788"/>
        <end position="2631"/>
    </location>
</feature>
<dbReference type="STRING" id="1507870.A0A1V8SFR9"/>
<feature type="compositionally biased region" description="Low complexity" evidence="8">
    <location>
        <begin position="1378"/>
        <end position="1404"/>
    </location>
</feature>
<feature type="region of interest" description="Disordered" evidence="8">
    <location>
        <begin position="2280"/>
        <end position="2411"/>
    </location>
</feature>
<proteinExistence type="inferred from homology"/>
<dbReference type="SUPFAM" id="SSF143791">
    <property type="entry name" value="DUSP-like"/>
    <property type="match status" value="1"/>
</dbReference>
<feature type="region of interest" description="Disordered" evidence="8">
    <location>
        <begin position="655"/>
        <end position="691"/>
    </location>
</feature>
<dbReference type="PROSITE" id="PS00972">
    <property type="entry name" value="USP_1"/>
    <property type="match status" value="1"/>
</dbReference>
<feature type="compositionally biased region" description="Basic and acidic residues" evidence="8">
    <location>
        <begin position="1282"/>
        <end position="1292"/>
    </location>
</feature>
<feature type="domain" description="DUSP" evidence="11">
    <location>
        <begin position="1418"/>
        <end position="1543"/>
    </location>
</feature>
<feature type="region of interest" description="Disordered" evidence="8">
    <location>
        <begin position="1113"/>
        <end position="1135"/>
    </location>
</feature>
<evidence type="ECO:0000256" key="2">
    <source>
        <dbReference type="ARBA" id="ARBA00009085"/>
    </source>
</evidence>
<keyword evidence="9" id="KW-0732">Signal</keyword>
<dbReference type="PANTHER" id="PTHR21646:SF24">
    <property type="entry name" value="UBIQUITIN CARBOXYL-TERMINAL HYDROLASE"/>
    <property type="match status" value="1"/>
</dbReference>
<dbReference type="InterPro" id="IPR001394">
    <property type="entry name" value="Peptidase_C19_UCH"/>
</dbReference>
<keyword evidence="4" id="KW-0645">Protease</keyword>
<evidence type="ECO:0000256" key="8">
    <source>
        <dbReference type="SAM" id="MobiDB-lite"/>
    </source>
</evidence>
<dbReference type="CDD" id="cd02859">
    <property type="entry name" value="E_set_AMPKbeta_like_N"/>
    <property type="match status" value="1"/>
</dbReference>
<feature type="region of interest" description="Disordered" evidence="8">
    <location>
        <begin position="883"/>
        <end position="909"/>
    </location>
</feature>
<dbReference type="InterPro" id="IPR014756">
    <property type="entry name" value="Ig_E-set"/>
</dbReference>
<dbReference type="InterPro" id="IPR028889">
    <property type="entry name" value="USP"/>
</dbReference>
<dbReference type="Pfam" id="PF23865">
    <property type="entry name" value="DUF7223"/>
    <property type="match status" value="1"/>
</dbReference>
<feature type="region of interest" description="Disordered" evidence="8">
    <location>
        <begin position="2210"/>
        <end position="2229"/>
    </location>
</feature>
<dbReference type="Gene3D" id="2.60.40.10">
    <property type="entry name" value="Immunoglobulins"/>
    <property type="match status" value="1"/>
</dbReference>
<dbReference type="CDD" id="cd02674">
    <property type="entry name" value="Peptidase_C19R"/>
    <property type="match status" value="1"/>
</dbReference>
<feature type="compositionally biased region" description="Low complexity" evidence="8">
    <location>
        <begin position="1126"/>
        <end position="1135"/>
    </location>
</feature>
<protein>
    <recommendedName>
        <fullName evidence="3">ubiquitinyl hydrolase 1</fullName>
        <ecNumber evidence="3">3.4.19.12</ecNumber>
    </recommendedName>
</protein>
<keyword evidence="7" id="KW-0788">Thiol protease</keyword>
<dbReference type="InterPro" id="IPR035927">
    <property type="entry name" value="DUSP-like_sf"/>
</dbReference>
<feature type="region of interest" description="Disordered" evidence="8">
    <location>
        <begin position="1752"/>
        <end position="1787"/>
    </location>
</feature>
<feature type="region of interest" description="Disordered" evidence="8">
    <location>
        <begin position="2177"/>
        <end position="2200"/>
    </location>
</feature>
<dbReference type="GO" id="GO:0016579">
    <property type="term" value="P:protein deubiquitination"/>
    <property type="evidence" value="ECO:0007669"/>
    <property type="project" value="InterPro"/>
</dbReference>
<feature type="compositionally biased region" description="Low complexity" evidence="8">
    <location>
        <begin position="677"/>
        <end position="691"/>
    </location>
</feature>
<dbReference type="GO" id="GO:0004843">
    <property type="term" value="F:cysteine-type deubiquitinase activity"/>
    <property type="evidence" value="ECO:0007669"/>
    <property type="project" value="UniProtKB-EC"/>
</dbReference>
<dbReference type="SUPFAM" id="SSF54001">
    <property type="entry name" value="Cysteine proteinases"/>
    <property type="match status" value="1"/>
</dbReference>
<feature type="compositionally biased region" description="Polar residues" evidence="8">
    <location>
        <begin position="1035"/>
        <end position="1055"/>
    </location>
</feature>
<dbReference type="Gene3D" id="3.90.70.10">
    <property type="entry name" value="Cysteine proteinases"/>
    <property type="match status" value="2"/>
</dbReference>
<feature type="compositionally biased region" description="Low complexity" evidence="8">
    <location>
        <begin position="1755"/>
        <end position="1767"/>
    </location>
</feature>
<dbReference type="InterPro" id="IPR038765">
    <property type="entry name" value="Papain-like_cys_pep_sf"/>
</dbReference>
<dbReference type="PROSITE" id="PS50235">
    <property type="entry name" value="USP_3"/>
    <property type="match status" value="1"/>
</dbReference>
<feature type="region of interest" description="Disordered" evidence="8">
    <location>
        <begin position="1027"/>
        <end position="1093"/>
    </location>
</feature>
<feature type="compositionally biased region" description="Basic and acidic residues" evidence="8">
    <location>
        <begin position="1258"/>
        <end position="1275"/>
    </location>
</feature>
<feature type="chain" id="PRO_5013297398" description="ubiquitinyl hydrolase 1" evidence="9">
    <location>
        <begin position="25"/>
        <end position="2872"/>
    </location>
</feature>
<evidence type="ECO:0000313" key="13">
    <source>
        <dbReference type="Proteomes" id="UP000192596"/>
    </source>
</evidence>
<dbReference type="PANTHER" id="PTHR21646">
    <property type="entry name" value="UBIQUITIN CARBOXYL-TERMINAL HYDROLASE"/>
    <property type="match status" value="1"/>
</dbReference>
<evidence type="ECO:0000256" key="9">
    <source>
        <dbReference type="SAM" id="SignalP"/>
    </source>
</evidence>
<dbReference type="GO" id="GO:0006508">
    <property type="term" value="P:proteolysis"/>
    <property type="evidence" value="ECO:0007669"/>
    <property type="project" value="UniProtKB-KW"/>
</dbReference>
<dbReference type="Pfam" id="PF22974">
    <property type="entry name" value="DUF7029"/>
    <property type="match status" value="1"/>
</dbReference>
<comment type="similarity">
    <text evidence="2">Belongs to the peptidase C19 family.</text>
</comment>
<feature type="region of interest" description="Disordered" evidence="8">
    <location>
        <begin position="1372"/>
        <end position="1404"/>
    </location>
</feature>
<feature type="compositionally biased region" description="Low complexity" evidence="8">
    <location>
        <begin position="1228"/>
        <end position="1250"/>
    </location>
</feature>
<dbReference type="InParanoid" id="A0A1V8SFR9"/>
<feature type="region of interest" description="Disordered" evidence="8">
    <location>
        <begin position="2704"/>
        <end position="2743"/>
    </location>
</feature>
<dbReference type="OrthoDB" id="952271at2759"/>
<keyword evidence="5" id="KW-0833">Ubl conjugation pathway</keyword>
<evidence type="ECO:0000313" key="12">
    <source>
        <dbReference type="EMBL" id="OQN97976.1"/>
    </source>
</evidence>
<evidence type="ECO:0000256" key="5">
    <source>
        <dbReference type="ARBA" id="ARBA00022786"/>
    </source>
</evidence>
<dbReference type="Pfam" id="PF06337">
    <property type="entry name" value="DUSP"/>
    <property type="match status" value="1"/>
</dbReference>
<reference evidence="13" key="1">
    <citation type="submission" date="2017-03" db="EMBL/GenBank/DDBJ databases">
        <title>Genomes of endolithic fungi from Antarctica.</title>
        <authorList>
            <person name="Coleine C."/>
            <person name="Masonjones S."/>
            <person name="Stajich J.E."/>
        </authorList>
    </citation>
    <scope>NUCLEOTIDE SEQUENCE [LARGE SCALE GENOMIC DNA]</scope>
    <source>
        <strain evidence="13">CCFEE 5527</strain>
    </source>
</reference>
<evidence type="ECO:0000256" key="1">
    <source>
        <dbReference type="ARBA" id="ARBA00000707"/>
    </source>
</evidence>
<dbReference type="PROSITE" id="PS00973">
    <property type="entry name" value="USP_2"/>
    <property type="match status" value="1"/>
</dbReference>
<dbReference type="SUPFAM" id="SSF81296">
    <property type="entry name" value="E set domains"/>
    <property type="match status" value="1"/>
</dbReference>
<keyword evidence="13" id="KW-1185">Reference proteome</keyword>
<sequence length="2872" mass="308751">MVKLLLGSAALLLASSSLWEVATAQWEYRSMSGRSSRRSAIAPPPAREYTEVSAAHVKRFEGHVRKRDTSASDDVDLQTAESWYWGGSDTAPISPSNSNPALNLTGVADDSTRYLSLERFSDSIKSVDCDGNNIKITFNSKDTYNDIQSNWKWINTNGRTVYVVLAPNTCSNAKRQPYSAQTATFDSNSNAATFTANQATWSDAIKQGNLHFNTQGIQSGSGLSKRLVNVDQTKSIDVTKDFSQTLFSKEIPGTGLTAEIDCATCGTRGKFNIEINAEINVFSANTGFAQITPDGLGADIVLGFKVGGELTSELSAEISAPPIILAGIDVPGVLTLGPLIRLAGKASLTAVSAEAQLTVGAKLDVPQDSIAKVDFSNSANNQLSGWSPVFTAVGPDLSASVSVSGEVGPVVSLEISVNALLGKIQGGAGLAIAAPQLNLALTASADTAGGVCGNPSAQLGVEVDVGLSAELDAFAGFGDPKDLPNKVALLSTSTPLFSSCFTLAGTATGGVAAPTNAPADTTTAADAGTTTAPAAAQATFSRFATSDCTDGGQGVLGQPLNPGDCVAATNAGGNFATFNSGKVDSSLLDTTNGCIVEFYSDSGCTTQVGVAFNPSSGTCLTQASILNQDVQGDTAASIQFMKIDSSQLERIAREQEDVPVATSTTSAPYEPHFSLQAPASSPAPGTPTASSARLLRPDLASAKPSWVGPQTTPRPATPGIMAQRVPITFSSPGLQPPVFITSSLSEPQWEVLEMGVSEDSAGNFEFTKVFHARPGEYQYKFRLGPGDWWVCDEEKEVVDDGMGNRNNHITVAEPSLAFPVAPQHELPTSQPLHAARLSDVRSEELQRHQDPELVETEKHLAPLLPHESAFGHVKLELPAEDVPVLPSKPRQDTIALPDNGDPEDEGYDEPATYPASPLLQHGTGFEILVAEIADHTPGVDEDEDHLDLPEHQAPLLSHETYFPTPSPQIETSHTFPAFSAAPLPAAFQPVVPDEADPNDKSLEHFPTTPEAIVHRIRRLSNRMSGDEVTELSLAGSPNTASLPPMQRTTSQTASLPSVVEEGGEDHLQRPAAPYTPPKTPPFTAVKPHVSDHHHQKIAEMDMEDEAQHPVKLPHETVNGGTEEEPAAAAEPVAQPAKASGNSWEAMLGLALFVFVGALAAWLAIKVQEAAPSFQNRAYKPQAAIPRPHAAYTPPTAVLAPARPLEQRGLGSTEQISFTPKKRKLAPFSKLSSSSPSLGSTSTSTSISGDVSGTGIGGVERREEVEFDTGRWESHQRQGSAEADVRESVERPESASFLGSVGGLALAKSEECKGESPSGAFAGINISGEMGEGSERASSPVKERGSSPAKRTAGEMEEEEQTDFDMAIEELRGGDDVGKSGSASMKGSAGDSGSTSATSVDDLPPAYDAAADEESWATDELDRRVGEVQRLAQEPLNHGERGMIVSTQWLARVLSRTSEKLHSNDFPKEARQGPIGRVDNSDIVPANGFAQPILKDVEGHLFTPLKPGSQMGDDFEVLPYPAWQKIVSWYGLVNGQREITRYAYDTAQESGRSNVIYECHPPVFTVRKVPQPGASDESADENKIADSSRSAANALRLKNERKQRGQMSPDDALKIVSSRQEGYQKFLKRTKQFAGIPLARKVKVWRVLNPTDGAAVDAAPTATEDATVNGTKLTVNPTEWHGMAVGKDLEHIDILDQTNNANYNGKSSTMELVSLFENQTLIFEEQIGGPAGGEFDSDSKKRATIVNGRIGTVSKPVSAAPSGRSSPAPGGGMTTRGRTRRDGRTKGTVGLGNLGNTCYMNSALQCIRSVEELAVYFLQDAYKKEINADNPLGSGGLMAKKYGELLNNIYGDNAGSSYTPTNFKKTLSGQNPVFSGWGQQDSQEFLSYLIDAVHEDLNRIEKKPYFENPDSDDSRVNDPEYIKELGEIYQKHHDARNDSICMDLFSGFYKNTMECPVCNKVSVTFDPFSSLTLQLPMENTFNHTFTFVPLNGRPVNHDMDLEKSLTMRDVKERIASKHPGATADKMWMVEVYNCKLYKHFDDRMSLAEANIQQADFIFVYELDQVAKNIPPPASFHTSSNYGGRKEFAVPDMATSEMAETFAVPIFHRKRDGRMDSWKSVMHPLYISLTREEAKDYDVVLKKVLLRVAETTSRPILQEMDQGETSSASDEEVKIAASGEVEGGSDEVAQVSDHSVPSEDGYVDISVDDKAQPAAVNGDTPTSPGLDSSAGKAPKNFMDAAYSLSLALRNQLFALNYVKGSENMLCVGLNGFEDKAVRSMHGRVKVPVTSSSTDSASDDDDDTSTASSPANSGMADETDEDADADEANAVPSTEESTLSLSNAVEDADDDDELPDDPLDVNAKPGGRRGKENKFKSGSKKAKRKELRLSKKHQKRLRKAANGVLGSSQPQRETDENPYYIQLGEGIVLDWYPEAFDSLFCGSKDDDNELRGHYTSHSNGTGLDVVPDPATAEKRRLRQLRQKNGITLEDCFTETGKREKLSADNAWYCNRCKELRQATKTLDIWTCPDIVVVHLKRFGGTRSFRDKLDVMVDYPIEGLDLTHKIGQKEDDKEYIYDLFAVDNHFGGLGGGHYTASAKNFFDGQWYDYNDSSCSKLGDAPRRSAAAYLLFYRRRSATPLGPPYLQQLVEDYHNPPPALPAPTKIDGNADEAYESDSGEGRLGDPTSILPGSSGLSYHGAGVAAATTVGSKRPLQSRSAGSGAGEVGAGLRAKPRSLMGEDDDEDEGISMGDEGTGMSGMGGKPFYGPVRPPHMLPYSAQGNSTWGFDGIHDDNNDAVPTLESYEADLMIDDADSTTVALSDRAMDSDTEMNNWNDTEETFVIGDQEGGDDRAQHIEQASDDGEVHEIVLDTELTY</sequence>
<dbReference type="InterPro" id="IPR055647">
    <property type="entry name" value="DUF7223"/>
</dbReference>
<feature type="region of interest" description="Disordered" evidence="8">
    <location>
        <begin position="1226"/>
        <end position="1360"/>
    </location>
</feature>
<dbReference type="InterPro" id="IPR018200">
    <property type="entry name" value="USP_CS"/>
</dbReference>
<evidence type="ECO:0000259" key="10">
    <source>
        <dbReference type="PROSITE" id="PS50235"/>
    </source>
</evidence>
<feature type="signal peptide" evidence="9">
    <location>
        <begin position="1"/>
        <end position="24"/>
    </location>
</feature>
<comment type="catalytic activity">
    <reaction evidence="1">
        <text>Thiol-dependent hydrolysis of ester, thioester, amide, peptide and isopeptide bonds formed by the C-terminal Gly of ubiquitin (a 76-residue protein attached to proteins as an intracellular targeting signal).</text>
        <dbReference type="EC" id="3.4.19.12"/>
    </reaction>
</comment>
<dbReference type="EMBL" id="NAJO01000049">
    <property type="protein sequence ID" value="OQN97976.1"/>
    <property type="molecule type" value="Genomic_DNA"/>
</dbReference>
<dbReference type="InterPro" id="IPR050185">
    <property type="entry name" value="Ub_carboxyl-term_hydrolase"/>
</dbReference>
<name>A0A1V8SFR9_9PEZI</name>